<evidence type="ECO:0000313" key="2">
    <source>
        <dbReference type="EMBL" id="KAH9841876.1"/>
    </source>
</evidence>
<comment type="caution">
    <text evidence="2">The sequence shown here is derived from an EMBL/GenBank/DDBJ whole genome shotgun (WGS) entry which is preliminary data.</text>
</comment>
<gene>
    <name evidence="2" type="ORF">C8Q71DRAFT_351916</name>
</gene>
<feature type="compositionally biased region" description="Polar residues" evidence="1">
    <location>
        <begin position="129"/>
        <end position="144"/>
    </location>
</feature>
<proteinExistence type="predicted"/>
<dbReference type="EMBL" id="JADCUA010000003">
    <property type="protein sequence ID" value="KAH9841876.1"/>
    <property type="molecule type" value="Genomic_DNA"/>
</dbReference>
<evidence type="ECO:0000313" key="3">
    <source>
        <dbReference type="Proteomes" id="UP000814176"/>
    </source>
</evidence>
<feature type="compositionally biased region" description="Basic and acidic residues" evidence="1">
    <location>
        <begin position="333"/>
        <end position="344"/>
    </location>
</feature>
<keyword evidence="3" id="KW-1185">Reference proteome</keyword>
<dbReference type="GeneID" id="71998744"/>
<evidence type="ECO:0000256" key="1">
    <source>
        <dbReference type="SAM" id="MobiDB-lite"/>
    </source>
</evidence>
<reference evidence="2 3" key="1">
    <citation type="journal article" date="2021" name="Environ. Microbiol.">
        <title>Gene family expansions and transcriptome signatures uncover fungal adaptations to wood decay.</title>
        <authorList>
            <person name="Hage H."/>
            <person name="Miyauchi S."/>
            <person name="Viragh M."/>
            <person name="Drula E."/>
            <person name="Min B."/>
            <person name="Chaduli D."/>
            <person name="Navarro D."/>
            <person name="Favel A."/>
            <person name="Norest M."/>
            <person name="Lesage-Meessen L."/>
            <person name="Balint B."/>
            <person name="Merenyi Z."/>
            <person name="de Eugenio L."/>
            <person name="Morin E."/>
            <person name="Martinez A.T."/>
            <person name="Baldrian P."/>
            <person name="Stursova M."/>
            <person name="Martinez M.J."/>
            <person name="Novotny C."/>
            <person name="Magnuson J.K."/>
            <person name="Spatafora J.W."/>
            <person name="Maurice S."/>
            <person name="Pangilinan J."/>
            <person name="Andreopoulos W."/>
            <person name="LaButti K."/>
            <person name="Hundley H."/>
            <person name="Na H."/>
            <person name="Kuo A."/>
            <person name="Barry K."/>
            <person name="Lipzen A."/>
            <person name="Henrissat B."/>
            <person name="Riley R."/>
            <person name="Ahrendt S."/>
            <person name="Nagy L.G."/>
            <person name="Grigoriev I.V."/>
            <person name="Martin F."/>
            <person name="Rosso M.N."/>
        </authorList>
    </citation>
    <scope>NUCLEOTIDE SEQUENCE [LARGE SCALE GENOMIC DNA]</scope>
    <source>
        <strain evidence="2 3">CIRM-BRFM 1785</strain>
    </source>
</reference>
<evidence type="ECO:0008006" key="4">
    <source>
        <dbReference type="Google" id="ProtNLM"/>
    </source>
</evidence>
<name>A0ABQ8KTX4_9APHY</name>
<accession>A0ABQ8KTX4</accession>
<feature type="region of interest" description="Disordered" evidence="1">
    <location>
        <begin position="276"/>
        <end position="306"/>
    </location>
</feature>
<feature type="region of interest" description="Disordered" evidence="1">
    <location>
        <begin position="325"/>
        <end position="344"/>
    </location>
</feature>
<protein>
    <recommendedName>
        <fullName evidence="4">Rho termination factor N-terminal domain-containing protein</fullName>
    </recommendedName>
</protein>
<sequence>MSGEATTTLASLQKLTVPQLKTLCKERKITGYSKLGKAALIEKLSGSKTGTLNEVAKRLDRSKILDVQIGSELSYVAQESSTPSNPTLVMNDVTHAHTTQVHACGNRAEPSREATDAGAAIVHTLVPSSAHANQHNSTMSTQLPGNAGEAFSQPAGPASRQSADFIGSRKDKTAVPRAKKRPTPSSVVGVPKKRKVQKKGLEQEQTIPTSQASKAPVTQSSPRSALHSLSKSPASDLGVPLVSVSNPSSISSAKPPLSRLNPAFFLASTHAEAPDAMAGKDPAMSSSSQRVPKQGSTTLKSLPPSLPRPVGKRFQALVVTKRPEALPTAGTRTHSDQEVDAPRESTELPSLYHLDFPKRAPAPPLSPITLPPSLVQRKRVQQWAIILSGLSDAERRQCVVVSRMFRYAVYLSAFHVLKRQHDGRRFSQDVSQYSQAMTNMWPYLRLRVIEALQRRRIYEATFLAKFIYSRGLPNPIADRLWSSPDDHKQIGIALKFVLSRLWFALSIGSGNNDSISIAWLQAVVVDVQPIISGEIWGVTVEHDLGSSRIRETFYVLEATCEPVGCPGPANSPEQEQNGHLDVVPVRADWSDYINRLRSSNGPAHIKLLDQLKWAGHEEYERGISHVWLKRSQREGELGQAKRIVAERYVLACVIANSVSGHWMSASEMAQDFAGLSSRSHVSSVRPKATQVNLYLPEHHHVESVHFTSSRGKGLHSALAIVQTPHRAYYILRDNGMQVGCEEDGVSTVWQEVIGCDEAGH</sequence>
<feature type="region of interest" description="Disordered" evidence="1">
    <location>
        <begin position="129"/>
        <end position="237"/>
    </location>
</feature>
<organism evidence="2 3">
    <name type="scientific">Rhodofomes roseus</name>
    <dbReference type="NCBI Taxonomy" id="34475"/>
    <lineage>
        <taxon>Eukaryota</taxon>
        <taxon>Fungi</taxon>
        <taxon>Dikarya</taxon>
        <taxon>Basidiomycota</taxon>
        <taxon>Agaricomycotina</taxon>
        <taxon>Agaricomycetes</taxon>
        <taxon>Polyporales</taxon>
        <taxon>Rhodofomes</taxon>
    </lineage>
</organism>
<feature type="compositionally biased region" description="Polar residues" evidence="1">
    <location>
        <begin position="203"/>
        <end position="233"/>
    </location>
</feature>
<dbReference type="Proteomes" id="UP000814176">
    <property type="component" value="Unassembled WGS sequence"/>
</dbReference>
<dbReference type="RefSeq" id="XP_047783175.1">
    <property type="nucleotide sequence ID" value="XM_047918012.1"/>
</dbReference>
<feature type="compositionally biased region" description="Polar residues" evidence="1">
    <location>
        <begin position="284"/>
        <end position="300"/>
    </location>
</feature>